<dbReference type="eggNOG" id="COG0810">
    <property type="taxonomic scope" value="Bacteria"/>
</dbReference>
<dbReference type="GO" id="GO:0031992">
    <property type="term" value="F:energy transducer activity"/>
    <property type="evidence" value="ECO:0007669"/>
    <property type="project" value="TreeGrafter"/>
</dbReference>
<evidence type="ECO:0000256" key="10">
    <source>
        <dbReference type="SAM" id="MobiDB-lite"/>
    </source>
</evidence>
<evidence type="ECO:0000256" key="6">
    <source>
        <dbReference type="ARBA" id="ARBA00022692"/>
    </source>
</evidence>
<dbReference type="InterPro" id="IPR037682">
    <property type="entry name" value="TonB_C"/>
</dbReference>
<protein>
    <submittedName>
        <fullName evidence="13">TonB protein</fullName>
    </submittedName>
</protein>
<sequence length="219" mass="24125">MALKKNPKADLKRQYQRVFEISIIISLAVIILAFKFFPQMKKEVVKLEAAQELVNVEDVVNTKQETAPPPPPKPPIPIEAPSEDVLEDIEIGETELDINEQVTAAPPPPPKEEAKEEEEAVFFVAVEEQPEPIGGIEAIQKKIVYPEIAKRAGVQGRVYIKAFVDENGNVVKAEVIKGIGAGCDEAAVKAVMETKFKPGRQRGKPVKVQVSIPVVFKLQ</sequence>
<evidence type="ECO:0000256" key="9">
    <source>
        <dbReference type="ARBA" id="ARBA00023136"/>
    </source>
</evidence>
<feature type="compositionally biased region" description="Pro residues" evidence="10">
    <location>
        <begin position="67"/>
        <end position="78"/>
    </location>
</feature>
<evidence type="ECO:0000256" key="2">
    <source>
        <dbReference type="ARBA" id="ARBA00006555"/>
    </source>
</evidence>
<dbReference type="PROSITE" id="PS52015">
    <property type="entry name" value="TONB_CTD"/>
    <property type="match status" value="1"/>
</dbReference>
<evidence type="ECO:0000259" key="12">
    <source>
        <dbReference type="PROSITE" id="PS52015"/>
    </source>
</evidence>
<dbReference type="PANTHER" id="PTHR33446">
    <property type="entry name" value="PROTEIN TONB-RELATED"/>
    <property type="match status" value="1"/>
</dbReference>
<dbReference type="InterPro" id="IPR051045">
    <property type="entry name" value="TonB-dependent_transducer"/>
</dbReference>
<dbReference type="PANTHER" id="PTHR33446:SF2">
    <property type="entry name" value="PROTEIN TONB"/>
    <property type="match status" value="1"/>
</dbReference>
<keyword evidence="14" id="KW-1185">Reference proteome</keyword>
<keyword evidence="6 11" id="KW-0812">Transmembrane</keyword>
<dbReference type="RefSeq" id="WP_014854810.1">
    <property type="nucleotide sequence ID" value="NC_018178.1"/>
</dbReference>
<evidence type="ECO:0000313" key="13">
    <source>
        <dbReference type="EMBL" id="AFN73373.1"/>
    </source>
</evidence>
<evidence type="ECO:0000256" key="11">
    <source>
        <dbReference type="SAM" id="Phobius"/>
    </source>
</evidence>
<evidence type="ECO:0000256" key="8">
    <source>
        <dbReference type="ARBA" id="ARBA00022989"/>
    </source>
</evidence>
<proteinExistence type="inferred from homology"/>
<dbReference type="InterPro" id="IPR006260">
    <property type="entry name" value="TonB/TolA_C"/>
</dbReference>
<dbReference type="GO" id="GO:0015031">
    <property type="term" value="P:protein transport"/>
    <property type="evidence" value="ECO:0007669"/>
    <property type="project" value="UniProtKB-KW"/>
</dbReference>
<feature type="region of interest" description="Disordered" evidence="10">
    <location>
        <begin position="61"/>
        <end position="80"/>
    </location>
</feature>
<comment type="similarity">
    <text evidence="2">Belongs to the TonB family.</text>
</comment>
<keyword evidence="8 11" id="KW-1133">Transmembrane helix</keyword>
<evidence type="ECO:0000256" key="4">
    <source>
        <dbReference type="ARBA" id="ARBA00022475"/>
    </source>
</evidence>
<keyword evidence="5" id="KW-0997">Cell inner membrane</keyword>
<comment type="subcellular location">
    <subcellularLocation>
        <location evidence="1">Cell inner membrane</location>
        <topology evidence="1">Single-pass membrane protein</topology>
        <orientation evidence="1">Periplasmic side</orientation>
    </subcellularLocation>
</comment>
<evidence type="ECO:0000256" key="7">
    <source>
        <dbReference type="ARBA" id="ARBA00022927"/>
    </source>
</evidence>
<dbReference type="EMBL" id="CP003557">
    <property type="protein sequence ID" value="AFN73373.1"/>
    <property type="molecule type" value="Genomic_DNA"/>
</dbReference>
<dbReference type="HOGENOM" id="CLU_065795_1_2_10"/>
<evidence type="ECO:0000313" key="14">
    <source>
        <dbReference type="Proteomes" id="UP000009011"/>
    </source>
</evidence>
<reference evidence="13 14" key="1">
    <citation type="journal article" date="2013" name="PLoS ONE">
        <title>Genomic analysis of Melioribacter roseus, facultatively anaerobic organotrophic bacterium representing a novel deep lineage within Bacteriodetes/Chlorobi group.</title>
        <authorList>
            <person name="Kadnikov V.V."/>
            <person name="Mardanov A.V."/>
            <person name="Podosokorskaya O.A."/>
            <person name="Gavrilov S.N."/>
            <person name="Kublanov I.V."/>
            <person name="Beletsky A.V."/>
            <person name="Bonch-Osmolovskaya E.A."/>
            <person name="Ravin N.V."/>
        </authorList>
    </citation>
    <scope>NUCLEOTIDE SEQUENCE [LARGE SCALE GENOMIC DNA]</scope>
    <source>
        <strain evidence="14">JCM 17771 / P3M-2</strain>
    </source>
</reference>
<dbReference type="SUPFAM" id="SSF74653">
    <property type="entry name" value="TolA/TonB C-terminal domain"/>
    <property type="match status" value="1"/>
</dbReference>
<dbReference type="Gene3D" id="3.30.1150.10">
    <property type="match status" value="1"/>
</dbReference>
<dbReference type="AlphaFoldDB" id="I6ZWD1"/>
<evidence type="ECO:0000256" key="1">
    <source>
        <dbReference type="ARBA" id="ARBA00004383"/>
    </source>
</evidence>
<keyword evidence="4" id="KW-1003">Cell membrane</keyword>
<dbReference type="GO" id="GO:0098797">
    <property type="term" value="C:plasma membrane protein complex"/>
    <property type="evidence" value="ECO:0007669"/>
    <property type="project" value="TreeGrafter"/>
</dbReference>
<dbReference type="NCBIfam" id="TIGR01352">
    <property type="entry name" value="tonB_Cterm"/>
    <property type="match status" value="1"/>
</dbReference>
<evidence type="ECO:0000256" key="3">
    <source>
        <dbReference type="ARBA" id="ARBA00022448"/>
    </source>
</evidence>
<dbReference type="KEGG" id="mro:MROS_0129"/>
<accession>I6ZWD1</accession>
<dbReference type="GO" id="GO:0055085">
    <property type="term" value="P:transmembrane transport"/>
    <property type="evidence" value="ECO:0007669"/>
    <property type="project" value="InterPro"/>
</dbReference>
<name>I6ZWD1_MELRP</name>
<keyword evidence="3" id="KW-0813">Transport</keyword>
<dbReference type="Pfam" id="PF03544">
    <property type="entry name" value="TonB_C"/>
    <property type="match status" value="1"/>
</dbReference>
<dbReference type="Proteomes" id="UP000009011">
    <property type="component" value="Chromosome"/>
</dbReference>
<dbReference type="STRING" id="1191523.MROS_0129"/>
<organism evidence="13 14">
    <name type="scientific">Melioribacter roseus (strain DSM 23840 / JCM 17771 / VKM B-2668 / P3M-2)</name>
    <dbReference type="NCBI Taxonomy" id="1191523"/>
    <lineage>
        <taxon>Bacteria</taxon>
        <taxon>Pseudomonadati</taxon>
        <taxon>Ignavibacteriota</taxon>
        <taxon>Ignavibacteria</taxon>
        <taxon>Ignavibacteriales</taxon>
        <taxon>Melioribacteraceae</taxon>
        <taxon>Melioribacter</taxon>
    </lineage>
</organism>
<feature type="transmembrane region" description="Helical" evidence="11">
    <location>
        <begin position="21"/>
        <end position="37"/>
    </location>
</feature>
<feature type="domain" description="TonB C-terminal" evidence="12">
    <location>
        <begin position="130"/>
        <end position="219"/>
    </location>
</feature>
<gene>
    <name evidence="13" type="ordered locus">MROS_0129</name>
</gene>
<keyword evidence="7" id="KW-0653">Protein transport</keyword>
<evidence type="ECO:0000256" key="5">
    <source>
        <dbReference type="ARBA" id="ARBA00022519"/>
    </source>
</evidence>
<keyword evidence="9 11" id="KW-0472">Membrane</keyword>